<accession>A0ABW2KXX8</accession>
<dbReference type="RefSeq" id="WP_377360448.1">
    <property type="nucleotide sequence ID" value="NZ_JBHTCM010000022.1"/>
</dbReference>
<evidence type="ECO:0000259" key="6">
    <source>
        <dbReference type="PROSITE" id="PS50110"/>
    </source>
</evidence>
<dbReference type="PANTHER" id="PTHR48111:SF40">
    <property type="entry name" value="PHOSPHATE REGULON TRANSCRIPTIONAL REGULATORY PROTEIN PHOB"/>
    <property type="match status" value="1"/>
</dbReference>
<name>A0ABW2KXX8_9PROT</name>
<comment type="caution">
    <text evidence="8">The sequence shown here is derived from an EMBL/GenBank/DDBJ whole genome shotgun (WGS) entry which is preliminary data.</text>
</comment>
<dbReference type="InterPro" id="IPR016032">
    <property type="entry name" value="Sig_transdc_resp-reg_C-effctor"/>
</dbReference>
<feature type="DNA-binding region" description="OmpR/PhoB-type" evidence="5">
    <location>
        <begin position="128"/>
        <end position="228"/>
    </location>
</feature>
<dbReference type="SUPFAM" id="SSF52172">
    <property type="entry name" value="CheY-like"/>
    <property type="match status" value="1"/>
</dbReference>
<protein>
    <submittedName>
        <fullName evidence="8">Response regulator transcription factor</fullName>
    </submittedName>
</protein>
<dbReference type="PROSITE" id="PS51755">
    <property type="entry name" value="OMPR_PHOB"/>
    <property type="match status" value="1"/>
</dbReference>
<keyword evidence="1 4" id="KW-0597">Phosphoprotein</keyword>
<dbReference type="SMART" id="SM00862">
    <property type="entry name" value="Trans_reg_C"/>
    <property type="match status" value="1"/>
</dbReference>
<evidence type="ECO:0000256" key="3">
    <source>
        <dbReference type="ARBA" id="ARBA00023125"/>
    </source>
</evidence>
<keyword evidence="2" id="KW-0902">Two-component regulatory system</keyword>
<dbReference type="InterPro" id="IPR011006">
    <property type="entry name" value="CheY-like_superfamily"/>
</dbReference>
<evidence type="ECO:0000259" key="7">
    <source>
        <dbReference type="PROSITE" id="PS51755"/>
    </source>
</evidence>
<dbReference type="InterPro" id="IPR001789">
    <property type="entry name" value="Sig_transdc_resp-reg_receiver"/>
</dbReference>
<dbReference type="CDD" id="cd00383">
    <property type="entry name" value="trans_reg_C"/>
    <property type="match status" value="1"/>
</dbReference>
<dbReference type="SUPFAM" id="SSF46894">
    <property type="entry name" value="C-terminal effector domain of the bipartite response regulators"/>
    <property type="match status" value="1"/>
</dbReference>
<evidence type="ECO:0000313" key="8">
    <source>
        <dbReference type="EMBL" id="MFC7334908.1"/>
    </source>
</evidence>
<dbReference type="EMBL" id="JBHTCM010000022">
    <property type="protein sequence ID" value="MFC7334908.1"/>
    <property type="molecule type" value="Genomic_DNA"/>
</dbReference>
<dbReference type="InterPro" id="IPR039420">
    <property type="entry name" value="WalR-like"/>
</dbReference>
<dbReference type="SMART" id="SM00448">
    <property type="entry name" value="REC"/>
    <property type="match status" value="1"/>
</dbReference>
<evidence type="ECO:0000256" key="2">
    <source>
        <dbReference type="ARBA" id="ARBA00023012"/>
    </source>
</evidence>
<evidence type="ECO:0000256" key="4">
    <source>
        <dbReference type="PROSITE-ProRule" id="PRU00169"/>
    </source>
</evidence>
<proteinExistence type="predicted"/>
<dbReference type="Pfam" id="PF00072">
    <property type="entry name" value="Response_reg"/>
    <property type="match status" value="1"/>
</dbReference>
<reference evidence="9" key="1">
    <citation type="journal article" date="2019" name="Int. J. Syst. Evol. Microbiol.">
        <title>The Global Catalogue of Microorganisms (GCM) 10K type strain sequencing project: providing services to taxonomists for standard genome sequencing and annotation.</title>
        <authorList>
            <consortium name="The Broad Institute Genomics Platform"/>
            <consortium name="The Broad Institute Genome Sequencing Center for Infectious Disease"/>
            <person name="Wu L."/>
            <person name="Ma J."/>
        </authorList>
    </citation>
    <scope>NUCLEOTIDE SEQUENCE [LARGE SCALE GENOMIC DNA]</scope>
    <source>
        <strain evidence="9">CGMCC 1.16275</strain>
    </source>
</reference>
<feature type="domain" description="OmpR/PhoB-type" evidence="7">
    <location>
        <begin position="128"/>
        <end position="228"/>
    </location>
</feature>
<dbReference type="Pfam" id="PF00486">
    <property type="entry name" value="Trans_reg_C"/>
    <property type="match status" value="1"/>
</dbReference>
<gene>
    <name evidence="8" type="ORF">ACFQPS_17215</name>
</gene>
<feature type="modified residue" description="4-aspartylphosphate" evidence="4">
    <location>
        <position position="57"/>
    </location>
</feature>
<dbReference type="Gene3D" id="1.10.10.10">
    <property type="entry name" value="Winged helix-like DNA-binding domain superfamily/Winged helix DNA-binding domain"/>
    <property type="match status" value="1"/>
</dbReference>
<evidence type="ECO:0000256" key="5">
    <source>
        <dbReference type="PROSITE-ProRule" id="PRU01091"/>
    </source>
</evidence>
<organism evidence="8 9">
    <name type="scientific">Rhodocista pekingensis</name>
    <dbReference type="NCBI Taxonomy" id="201185"/>
    <lineage>
        <taxon>Bacteria</taxon>
        <taxon>Pseudomonadati</taxon>
        <taxon>Pseudomonadota</taxon>
        <taxon>Alphaproteobacteria</taxon>
        <taxon>Rhodospirillales</taxon>
        <taxon>Azospirillaceae</taxon>
        <taxon>Rhodocista</taxon>
    </lineage>
</organism>
<dbReference type="InterPro" id="IPR001867">
    <property type="entry name" value="OmpR/PhoB-type_DNA-bd"/>
</dbReference>
<evidence type="ECO:0000256" key="1">
    <source>
        <dbReference type="ARBA" id="ARBA00022553"/>
    </source>
</evidence>
<keyword evidence="3 5" id="KW-0238">DNA-binding</keyword>
<feature type="domain" description="Response regulatory" evidence="6">
    <location>
        <begin position="7"/>
        <end position="120"/>
    </location>
</feature>
<dbReference type="Gene3D" id="3.40.50.2300">
    <property type="match status" value="1"/>
</dbReference>
<keyword evidence="9" id="KW-1185">Reference proteome</keyword>
<dbReference type="Proteomes" id="UP001596456">
    <property type="component" value="Unassembled WGS sequence"/>
</dbReference>
<sequence>MQKTGTLILLAGDDAALRQTLTEQLRLDPEMEVREVDSAAAALAAARAERFDAALLDSGLPDLDGRALCRALRAEGLDCPVILMTAPADAGDAPAGCGATESIAKPFRLGVLLARLRALLRRAAETDGAGLAIGPYRFLPTAKLLLDDGRQRRIRLTEKESQILAYLHRADGRTIDRDTLLGEVWGYNEGVTTHTLETHVYRLRRKIERDPARAEILVTEPGGYRLVP</sequence>
<dbReference type="PROSITE" id="PS50110">
    <property type="entry name" value="RESPONSE_REGULATORY"/>
    <property type="match status" value="1"/>
</dbReference>
<dbReference type="CDD" id="cd00156">
    <property type="entry name" value="REC"/>
    <property type="match status" value="1"/>
</dbReference>
<dbReference type="PANTHER" id="PTHR48111">
    <property type="entry name" value="REGULATOR OF RPOS"/>
    <property type="match status" value="1"/>
</dbReference>
<evidence type="ECO:0000313" key="9">
    <source>
        <dbReference type="Proteomes" id="UP001596456"/>
    </source>
</evidence>
<dbReference type="InterPro" id="IPR036388">
    <property type="entry name" value="WH-like_DNA-bd_sf"/>
</dbReference>